<dbReference type="AlphaFoldDB" id="A0A1P8U6T8"/>
<accession>A0A1P8U6T8</accession>
<sequence>MLTLTENATTAVKDLAANLPADTGGLRISEAADPQAGYALSLADGPERGDTVVENDGARVYVDPAATVQLDDRVLDARVDENGGVGFALAQRR</sequence>
<keyword evidence="3" id="KW-1185">Reference proteome</keyword>
<organism evidence="2 3">
    <name type="scientific">Microbacterium aurum</name>
    <dbReference type="NCBI Taxonomy" id="36805"/>
    <lineage>
        <taxon>Bacteria</taxon>
        <taxon>Bacillati</taxon>
        <taxon>Actinomycetota</taxon>
        <taxon>Actinomycetes</taxon>
        <taxon>Micrococcales</taxon>
        <taxon>Microbacteriaceae</taxon>
        <taxon>Microbacterium</taxon>
    </lineage>
</organism>
<dbReference type="Gene3D" id="2.60.300.12">
    <property type="entry name" value="HesB-like domain"/>
    <property type="match status" value="1"/>
</dbReference>
<proteinExistence type="predicted"/>
<dbReference type="STRING" id="36805.BOH66_05810"/>
<dbReference type="EMBL" id="CP018762">
    <property type="protein sequence ID" value="APZ33826.1"/>
    <property type="molecule type" value="Genomic_DNA"/>
</dbReference>
<gene>
    <name evidence="2" type="ORF">BOH66_05810</name>
</gene>
<name>A0A1P8U6T8_9MICO</name>
<dbReference type="Pfam" id="PF01521">
    <property type="entry name" value="Fe-S_biosyn"/>
    <property type="match status" value="1"/>
</dbReference>
<dbReference type="InterPro" id="IPR035903">
    <property type="entry name" value="HesB-like_dom_sf"/>
</dbReference>
<reference evidence="2 3" key="1">
    <citation type="submission" date="2016-12" db="EMBL/GenBank/DDBJ databases">
        <title>Complete genome sequence of Microbacterium aurum KACC 15219.</title>
        <authorList>
            <person name="Jung Y."/>
            <person name="Shin J.-H."/>
            <person name="Lee Y.-J."/>
            <person name="Yi H."/>
            <person name="Bahn Y.-S."/>
            <person name="Kim J.F."/>
            <person name="Lee D.-W."/>
        </authorList>
    </citation>
    <scope>NUCLEOTIDE SEQUENCE [LARGE SCALE GENOMIC DNA]</scope>
    <source>
        <strain evidence="2 3">KACC 15219</strain>
    </source>
</reference>
<evidence type="ECO:0000313" key="3">
    <source>
        <dbReference type="Proteomes" id="UP000187185"/>
    </source>
</evidence>
<evidence type="ECO:0000313" key="2">
    <source>
        <dbReference type="EMBL" id="APZ33826.1"/>
    </source>
</evidence>
<dbReference type="SUPFAM" id="SSF89360">
    <property type="entry name" value="HesB-like domain"/>
    <property type="match status" value="1"/>
</dbReference>
<dbReference type="OrthoDB" id="4868950at2"/>
<dbReference type="RefSeq" id="WP_076690143.1">
    <property type="nucleotide sequence ID" value="NZ_CALBSP010000020.1"/>
</dbReference>
<dbReference type="Proteomes" id="UP000187185">
    <property type="component" value="Chromosome"/>
</dbReference>
<dbReference type="KEGG" id="maur:BOH66_05810"/>
<feature type="domain" description="Core" evidence="1">
    <location>
        <begin position="2"/>
        <end position="82"/>
    </location>
</feature>
<evidence type="ECO:0000259" key="1">
    <source>
        <dbReference type="Pfam" id="PF01521"/>
    </source>
</evidence>
<dbReference type="InterPro" id="IPR000361">
    <property type="entry name" value="ATAP_core_dom"/>
</dbReference>
<protein>
    <submittedName>
        <fullName evidence="2">Fe-S cluster assembly protein HesB</fullName>
    </submittedName>
</protein>